<evidence type="ECO:0000256" key="6">
    <source>
        <dbReference type="HAMAP-Rule" id="MF_01872"/>
    </source>
</evidence>
<keyword evidence="5 6" id="KW-0819">tRNA processing</keyword>
<evidence type="ECO:0000256" key="2">
    <source>
        <dbReference type="ARBA" id="ARBA00022603"/>
    </source>
</evidence>
<gene>
    <name evidence="8" type="ORF">MiSe_38050</name>
</gene>
<dbReference type="InterPro" id="IPR050210">
    <property type="entry name" value="tRNA_Adenine-N(6)_MTase"/>
</dbReference>
<organism evidence="8 9">
    <name type="scientific">Microseira wollei NIES-4236</name>
    <dbReference type="NCBI Taxonomy" id="2530354"/>
    <lineage>
        <taxon>Bacteria</taxon>
        <taxon>Bacillati</taxon>
        <taxon>Cyanobacteriota</taxon>
        <taxon>Cyanophyceae</taxon>
        <taxon>Oscillatoriophycideae</taxon>
        <taxon>Aerosakkonematales</taxon>
        <taxon>Aerosakkonemataceae</taxon>
        <taxon>Microseira</taxon>
    </lineage>
</organism>
<comment type="similarity">
    <text evidence="6">Belongs to the methyltransferase superfamily. tRNA (adenine-N(6)-)-methyltransferase family.</text>
</comment>
<keyword evidence="2 6" id="KW-0489">Methyltransferase</keyword>
<evidence type="ECO:0000256" key="5">
    <source>
        <dbReference type="ARBA" id="ARBA00022694"/>
    </source>
</evidence>
<dbReference type="PRINTS" id="PR00507">
    <property type="entry name" value="N12N6MTFRASE"/>
</dbReference>
<dbReference type="InterPro" id="IPR022882">
    <property type="entry name" value="tRNA_adenine-N6_MeTrfase"/>
</dbReference>
<evidence type="ECO:0000256" key="4">
    <source>
        <dbReference type="ARBA" id="ARBA00022691"/>
    </source>
</evidence>
<comment type="function">
    <text evidence="6">Specifically methylates the adenine in position 37 of tRNA(1)(Val) (anticodon cmo5UAC).</text>
</comment>
<dbReference type="GO" id="GO:0008033">
    <property type="term" value="P:tRNA processing"/>
    <property type="evidence" value="ECO:0007669"/>
    <property type="project" value="UniProtKB-UniRule"/>
</dbReference>
<keyword evidence="3 6" id="KW-0808">Transferase</keyword>
<evidence type="ECO:0000313" key="8">
    <source>
        <dbReference type="EMBL" id="GET39044.1"/>
    </source>
</evidence>
<dbReference type="GO" id="GO:0016430">
    <property type="term" value="F:tRNA (adenine-N6)-methyltransferase activity"/>
    <property type="evidence" value="ECO:0007669"/>
    <property type="project" value="UniProtKB-UniRule"/>
</dbReference>
<evidence type="ECO:0000256" key="1">
    <source>
        <dbReference type="ARBA" id="ARBA00022490"/>
    </source>
</evidence>
<comment type="catalytic activity">
    <reaction evidence="6">
        <text>adenosine(37) in tRNA1(Val) + S-adenosyl-L-methionine = N(6)-methyladenosine(37) in tRNA1(Val) + S-adenosyl-L-homocysteine + H(+)</text>
        <dbReference type="Rhea" id="RHEA:43160"/>
        <dbReference type="Rhea" id="RHEA-COMP:10369"/>
        <dbReference type="Rhea" id="RHEA-COMP:10370"/>
        <dbReference type="ChEBI" id="CHEBI:15378"/>
        <dbReference type="ChEBI" id="CHEBI:57856"/>
        <dbReference type="ChEBI" id="CHEBI:59789"/>
        <dbReference type="ChEBI" id="CHEBI:74411"/>
        <dbReference type="ChEBI" id="CHEBI:74449"/>
        <dbReference type="EC" id="2.1.1.223"/>
    </reaction>
</comment>
<keyword evidence="1 6" id="KW-0963">Cytoplasm</keyword>
<keyword evidence="9" id="KW-1185">Reference proteome</keyword>
<evidence type="ECO:0000259" key="7">
    <source>
        <dbReference type="Pfam" id="PF05175"/>
    </source>
</evidence>
<dbReference type="GO" id="GO:0032259">
    <property type="term" value="P:methylation"/>
    <property type="evidence" value="ECO:0007669"/>
    <property type="project" value="UniProtKB-KW"/>
</dbReference>
<keyword evidence="4 6" id="KW-0949">S-adenosyl-L-methionine</keyword>
<reference evidence="8" key="1">
    <citation type="submission" date="2019-10" db="EMBL/GenBank/DDBJ databases">
        <title>Draft genome sequece of Microseira wollei NIES-4236.</title>
        <authorList>
            <person name="Yamaguchi H."/>
            <person name="Suzuki S."/>
            <person name="Kawachi M."/>
        </authorList>
    </citation>
    <scope>NUCLEOTIDE SEQUENCE</scope>
    <source>
        <strain evidence="8">NIES-4236</strain>
    </source>
</reference>
<dbReference type="Pfam" id="PF05175">
    <property type="entry name" value="MTS"/>
    <property type="match status" value="1"/>
</dbReference>
<dbReference type="HAMAP" id="MF_01872">
    <property type="entry name" value="tRNA_methyltr_YfiC"/>
    <property type="match status" value="1"/>
</dbReference>
<sequence>MKVGTDGVLLGAWTDTTGAQHILDIGTGTGLLALMLAQRSLANIDAVEIDADACIQARENVTRSPFWDRIGVYQCSIQDYATTCSQRYDLLVSNPPFFENAYKTPHQARTLARHSDRLEQVDLLQAAEQLLSENGRLAVIYPSESAKIFPEKAEAFGFFCHRKLYVKPTLNSPIKRVLIELGKNQSEYQETTLTIEADRHIYTAEFIALIKDFYLKY</sequence>
<dbReference type="InterPro" id="IPR007848">
    <property type="entry name" value="Small_mtfrase_dom"/>
</dbReference>
<dbReference type="GO" id="GO:0003676">
    <property type="term" value="F:nucleic acid binding"/>
    <property type="evidence" value="ECO:0007669"/>
    <property type="project" value="InterPro"/>
</dbReference>
<dbReference type="AlphaFoldDB" id="A0AAV3XF33"/>
<dbReference type="EC" id="2.1.1.223" evidence="6"/>
<accession>A0AAV3XF33</accession>
<dbReference type="InterPro" id="IPR002052">
    <property type="entry name" value="DNA_methylase_N6_adenine_CS"/>
</dbReference>
<dbReference type="CDD" id="cd02440">
    <property type="entry name" value="AdoMet_MTases"/>
    <property type="match status" value="1"/>
</dbReference>
<comment type="subcellular location">
    <subcellularLocation>
        <location evidence="6">Cytoplasm</location>
    </subcellularLocation>
</comment>
<dbReference type="InterPro" id="IPR029063">
    <property type="entry name" value="SAM-dependent_MTases_sf"/>
</dbReference>
<dbReference type="Proteomes" id="UP001050975">
    <property type="component" value="Unassembled WGS sequence"/>
</dbReference>
<evidence type="ECO:0000256" key="3">
    <source>
        <dbReference type="ARBA" id="ARBA00022679"/>
    </source>
</evidence>
<comment type="caution">
    <text evidence="8">The sequence shown here is derived from an EMBL/GenBank/DDBJ whole genome shotgun (WGS) entry which is preliminary data.</text>
</comment>
<name>A0AAV3XF33_9CYAN</name>
<protein>
    <recommendedName>
        <fullName evidence="6">tRNA1(Val) (adenine(37)-N6)-methyltransferase</fullName>
        <ecNumber evidence="6">2.1.1.223</ecNumber>
    </recommendedName>
    <alternativeName>
        <fullName evidence="6">tRNA m6A37 methyltransferase</fullName>
    </alternativeName>
</protein>
<dbReference type="GO" id="GO:0005737">
    <property type="term" value="C:cytoplasm"/>
    <property type="evidence" value="ECO:0007669"/>
    <property type="project" value="UniProtKB-SubCell"/>
</dbReference>
<feature type="domain" description="Methyltransferase small" evidence="7">
    <location>
        <begin position="18"/>
        <end position="140"/>
    </location>
</feature>
<evidence type="ECO:0000313" key="9">
    <source>
        <dbReference type="Proteomes" id="UP001050975"/>
    </source>
</evidence>
<proteinExistence type="inferred from homology"/>
<dbReference type="PROSITE" id="PS00092">
    <property type="entry name" value="N6_MTASE"/>
    <property type="match status" value="1"/>
</dbReference>
<dbReference type="Gene3D" id="3.40.50.150">
    <property type="entry name" value="Vaccinia Virus protein VP39"/>
    <property type="match status" value="1"/>
</dbReference>
<dbReference type="RefSeq" id="WP_226583910.1">
    <property type="nucleotide sequence ID" value="NZ_BLAY01000057.1"/>
</dbReference>
<dbReference type="PANTHER" id="PTHR47739">
    <property type="entry name" value="TRNA1(VAL) (ADENINE(37)-N6)-METHYLTRANSFERASE"/>
    <property type="match status" value="1"/>
</dbReference>
<dbReference type="PANTHER" id="PTHR47739:SF1">
    <property type="entry name" value="TRNA1(VAL) (ADENINE(37)-N6)-METHYLTRANSFERASE"/>
    <property type="match status" value="1"/>
</dbReference>
<dbReference type="SUPFAM" id="SSF53335">
    <property type="entry name" value="S-adenosyl-L-methionine-dependent methyltransferases"/>
    <property type="match status" value="1"/>
</dbReference>
<dbReference type="EMBL" id="BLAY01000057">
    <property type="protein sequence ID" value="GET39044.1"/>
    <property type="molecule type" value="Genomic_DNA"/>
</dbReference>